<dbReference type="AlphaFoldDB" id="A0A562IHN2"/>
<name>A0A562IHN2_MICOL</name>
<evidence type="ECO:0000313" key="2">
    <source>
        <dbReference type="EMBL" id="TWH70402.1"/>
    </source>
</evidence>
<dbReference type="NCBIfam" id="NF038175">
    <property type="entry name" value="IniB_NTERM"/>
    <property type="match status" value="1"/>
</dbReference>
<feature type="region of interest" description="Disordered" evidence="1">
    <location>
        <begin position="277"/>
        <end position="303"/>
    </location>
</feature>
<dbReference type="EMBL" id="VLKE01000001">
    <property type="protein sequence ID" value="TWH70402.1"/>
    <property type="molecule type" value="Genomic_DNA"/>
</dbReference>
<comment type="caution">
    <text evidence="2">The sequence shown here is derived from an EMBL/GenBank/DDBJ whole genome shotgun (WGS) entry which is preliminary data.</text>
</comment>
<evidence type="ECO:0000256" key="1">
    <source>
        <dbReference type="SAM" id="MobiDB-lite"/>
    </source>
</evidence>
<accession>A0A562IHN2</accession>
<keyword evidence="3" id="KW-1185">Reference proteome</keyword>
<gene>
    <name evidence="2" type="ORF">JD77_05427</name>
</gene>
<organism evidence="2 3">
    <name type="scientific">Micromonospora olivasterospora</name>
    <dbReference type="NCBI Taxonomy" id="1880"/>
    <lineage>
        <taxon>Bacteria</taxon>
        <taxon>Bacillati</taxon>
        <taxon>Actinomycetota</taxon>
        <taxon>Actinomycetes</taxon>
        <taxon>Micromonosporales</taxon>
        <taxon>Micromonosporaceae</taxon>
        <taxon>Micromonospora</taxon>
    </lineage>
</organism>
<sequence>MHDSQTLHDFVLNLLTNPDARSAFDLDPEGALRAAGLSDITAADVQDVVPLVVDYVPVTGVTSLAPLGDQLGSTLPAVDPTDAIGQLQSVTQQIAIPTATTSVDVNAGVLGAISVDPTGLGAAAALPFGVAVGASPTVVGADLSAGYDVAHTLDAGLVGGSAVDGLVGPDIADPVIVPVGGAVDGVLGGGLDPATGVLGSPLGVADGLVGADDPLGTVGGLGDHLGGAGGLGGQLGGVGDQLGGAGIVPDVPGTVGGVTDQVDGVLKGVTGTDITGGVSGGTSGSVSGSVGGEAEVHGGAHASTGGGLLGLTDGLL</sequence>
<proteinExistence type="predicted"/>
<evidence type="ECO:0000313" key="3">
    <source>
        <dbReference type="Proteomes" id="UP000319825"/>
    </source>
</evidence>
<dbReference type="Proteomes" id="UP000319825">
    <property type="component" value="Unassembled WGS sequence"/>
</dbReference>
<dbReference type="InterPro" id="IPR049709">
    <property type="entry name" value="IniB-like_N"/>
</dbReference>
<reference evidence="2 3" key="1">
    <citation type="submission" date="2019-07" db="EMBL/GenBank/DDBJ databases">
        <title>R&amp;d 2014.</title>
        <authorList>
            <person name="Klenk H.-P."/>
        </authorList>
    </citation>
    <scope>NUCLEOTIDE SEQUENCE [LARGE SCALE GENOMIC DNA]</scope>
    <source>
        <strain evidence="2 3">DSM 43868</strain>
    </source>
</reference>
<protein>
    <submittedName>
        <fullName evidence="2">Uncharacterized protein</fullName>
    </submittedName>
</protein>